<feature type="repeat" description="PPR" evidence="2">
    <location>
        <begin position="397"/>
        <end position="434"/>
    </location>
</feature>
<dbReference type="Pfam" id="PF13041">
    <property type="entry name" value="PPR_2"/>
    <property type="match status" value="3"/>
</dbReference>
<comment type="caution">
    <text evidence="4">The sequence shown here is derived from an EMBL/GenBank/DDBJ whole genome shotgun (WGS) entry which is preliminary data.</text>
</comment>
<dbReference type="Proteomes" id="UP000886520">
    <property type="component" value="Chromosome 2"/>
</dbReference>
<dbReference type="Pfam" id="PF01535">
    <property type="entry name" value="PPR"/>
    <property type="match status" value="2"/>
</dbReference>
<gene>
    <name evidence="4" type="ORF">GOP47_0001757</name>
</gene>
<organism evidence="4 5">
    <name type="scientific">Adiantum capillus-veneris</name>
    <name type="common">Maidenhair fern</name>
    <dbReference type="NCBI Taxonomy" id="13818"/>
    <lineage>
        <taxon>Eukaryota</taxon>
        <taxon>Viridiplantae</taxon>
        <taxon>Streptophyta</taxon>
        <taxon>Embryophyta</taxon>
        <taxon>Tracheophyta</taxon>
        <taxon>Polypodiopsida</taxon>
        <taxon>Polypodiidae</taxon>
        <taxon>Polypodiales</taxon>
        <taxon>Pteridineae</taxon>
        <taxon>Pteridaceae</taxon>
        <taxon>Vittarioideae</taxon>
        <taxon>Adiantum</taxon>
    </lineage>
</organism>
<dbReference type="GO" id="GO:0009451">
    <property type="term" value="P:RNA modification"/>
    <property type="evidence" value="ECO:0007669"/>
    <property type="project" value="InterPro"/>
</dbReference>
<accession>A0A9D4ZNK4</accession>
<keyword evidence="5" id="KW-1185">Reference proteome</keyword>
<dbReference type="AlphaFoldDB" id="A0A9D4ZNK4"/>
<evidence type="ECO:0000313" key="4">
    <source>
        <dbReference type="EMBL" id="KAI5082014.1"/>
    </source>
</evidence>
<dbReference type="GO" id="GO:0003723">
    <property type="term" value="F:RNA binding"/>
    <property type="evidence" value="ECO:0007669"/>
    <property type="project" value="InterPro"/>
</dbReference>
<dbReference type="Pfam" id="PF13812">
    <property type="entry name" value="PPR_3"/>
    <property type="match status" value="1"/>
</dbReference>
<dbReference type="OrthoDB" id="185373at2759"/>
<protein>
    <recommendedName>
        <fullName evidence="3">DYW domain-containing protein</fullName>
    </recommendedName>
</protein>
<reference evidence="4" key="1">
    <citation type="submission" date="2021-01" db="EMBL/GenBank/DDBJ databases">
        <title>Adiantum capillus-veneris genome.</title>
        <authorList>
            <person name="Fang Y."/>
            <person name="Liao Q."/>
        </authorList>
    </citation>
    <scope>NUCLEOTIDE SEQUENCE</scope>
    <source>
        <strain evidence="4">H3</strain>
        <tissue evidence="4">Leaf</tissue>
    </source>
</reference>
<dbReference type="Pfam" id="PF14432">
    <property type="entry name" value="DYW_deaminase"/>
    <property type="match status" value="1"/>
</dbReference>
<dbReference type="InterPro" id="IPR011990">
    <property type="entry name" value="TPR-like_helical_dom_sf"/>
</dbReference>
<feature type="repeat" description="PPR" evidence="2">
    <location>
        <begin position="609"/>
        <end position="643"/>
    </location>
</feature>
<dbReference type="Pfam" id="PF20431">
    <property type="entry name" value="E_motif"/>
    <property type="match status" value="1"/>
</dbReference>
<dbReference type="PANTHER" id="PTHR47926:SF533">
    <property type="entry name" value="DYW DOMAIN-CONTAINING PROTEIN"/>
    <property type="match status" value="1"/>
</dbReference>
<proteinExistence type="predicted"/>
<dbReference type="GO" id="GO:0008270">
    <property type="term" value="F:zinc ion binding"/>
    <property type="evidence" value="ECO:0007669"/>
    <property type="project" value="InterPro"/>
</dbReference>
<dbReference type="PROSITE" id="PS51375">
    <property type="entry name" value="PPR"/>
    <property type="match status" value="6"/>
</dbReference>
<dbReference type="EMBL" id="JABFUD020000003">
    <property type="protein sequence ID" value="KAI5082014.1"/>
    <property type="molecule type" value="Genomic_DNA"/>
</dbReference>
<dbReference type="InterPro" id="IPR046848">
    <property type="entry name" value="E_motif"/>
</dbReference>
<dbReference type="InterPro" id="IPR046849">
    <property type="entry name" value="E2_motif"/>
</dbReference>
<feature type="repeat" description="PPR" evidence="2">
    <location>
        <begin position="327"/>
        <end position="361"/>
    </location>
</feature>
<dbReference type="InterPro" id="IPR046960">
    <property type="entry name" value="PPR_At4g14850-like_plant"/>
</dbReference>
<dbReference type="InterPro" id="IPR002885">
    <property type="entry name" value="PPR_rpt"/>
</dbReference>
<feature type="repeat" description="PPR" evidence="2">
    <location>
        <begin position="138"/>
        <end position="172"/>
    </location>
</feature>
<dbReference type="SUPFAM" id="SSF48452">
    <property type="entry name" value="TPR-like"/>
    <property type="match status" value="1"/>
</dbReference>
<dbReference type="InterPro" id="IPR032867">
    <property type="entry name" value="DYW_dom"/>
</dbReference>
<sequence length="779" mass="87588">MEPPISRPCSETPSTLIPLRFSPIAEILTKCPSLYESMYWCKSSKELTRPWVSVAFYHQHAEEFSEEFSDMQGRGESDVSSDCELQEFRNFSEMTHHGIVVNGIEHLTPLANHLVRAYDTCGSLPEATKVFDIMAQRNLVTCNIMIAAHAHHRDGNKAIRLLHNMYLQGLSPNDVTYISVLRACTSSELWEEAKLVHALLVVDGGSVSCNVENAIFNMYSKCGSLKDALNVFERMQLRNEFSWNGLISAYSHDGGFLHAFQHFRQMILEGGLPGRATYMTLLNTLDNTSGLELGRAIHVQFMGSNLESDVVLNTAFLNMYRRLPDNNLVAWNAMLTAYAQREYAFEAIELLEKMRSRGTMPDRVTFISVIRACSKPLVIEHGIRVHISILATSFNQNTAVVNALITMYSKCKELEDVEEILKILCEMHKRGVKPNKATFGSALDACCNSAALVGGQLMHHQLVDLGFETDVMIGTALVTMYAFAQHGHGKEAVDIFREMGKNCVRPDSITFVSVLSACSHAGMIDEGCRYFNLMEEDYGIAATEDHCVCMMDLFGRIGRLEEGEKYLMKIPGKPGMVAWMTLLSACRLHDNLDRGQYAAERVLELDPQNDAVYIMLSNILSAAGKWEDAVRLRKVMAERGVKKLLGWSSITLDGKVHEFAARDTSHPQIREIQEELENLTVEIKEMGYVPDTKIVLHDVSEEEKERLLCHHSERLAIAFGLISTSHGSPLHIIKNLRVCGDCHTASKYISKLTRRVIIVRDANRFHHFKNGICSCGDYW</sequence>
<evidence type="ECO:0000259" key="3">
    <source>
        <dbReference type="Pfam" id="PF14432"/>
    </source>
</evidence>
<keyword evidence="1" id="KW-0677">Repeat</keyword>
<feature type="repeat" description="PPR" evidence="2">
    <location>
        <begin position="507"/>
        <end position="537"/>
    </location>
</feature>
<dbReference type="Gene3D" id="1.25.40.10">
    <property type="entry name" value="Tetratricopeptide repeat domain"/>
    <property type="match status" value="4"/>
</dbReference>
<feature type="domain" description="DYW" evidence="3">
    <location>
        <begin position="687"/>
        <end position="779"/>
    </location>
</feature>
<name>A0A9D4ZNK4_ADICA</name>
<dbReference type="Pfam" id="PF20430">
    <property type="entry name" value="Eplus_motif"/>
    <property type="match status" value="1"/>
</dbReference>
<feature type="repeat" description="PPR" evidence="2">
    <location>
        <begin position="239"/>
        <end position="273"/>
    </location>
</feature>
<evidence type="ECO:0000256" key="2">
    <source>
        <dbReference type="PROSITE-ProRule" id="PRU00708"/>
    </source>
</evidence>
<dbReference type="PANTHER" id="PTHR47926">
    <property type="entry name" value="PENTATRICOPEPTIDE REPEAT-CONTAINING PROTEIN"/>
    <property type="match status" value="1"/>
</dbReference>
<dbReference type="NCBIfam" id="TIGR00756">
    <property type="entry name" value="PPR"/>
    <property type="match status" value="3"/>
</dbReference>
<evidence type="ECO:0000256" key="1">
    <source>
        <dbReference type="ARBA" id="ARBA00022737"/>
    </source>
</evidence>
<evidence type="ECO:0000313" key="5">
    <source>
        <dbReference type="Proteomes" id="UP000886520"/>
    </source>
</evidence>
<dbReference type="FunFam" id="1.25.40.10:FF:000288">
    <property type="entry name" value="Pentatricopeptide repeat-containing protein At4g02750"/>
    <property type="match status" value="1"/>
</dbReference>